<dbReference type="Proteomes" id="UP000290289">
    <property type="component" value="Chromosome 6"/>
</dbReference>
<dbReference type="SUPFAM" id="SSF103612">
    <property type="entry name" value="SBT domain"/>
    <property type="match status" value="1"/>
</dbReference>
<feature type="region of interest" description="Disordered" evidence="5">
    <location>
        <begin position="433"/>
        <end position="460"/>
    </location>
</feature>
<dbReference type="EMBL" id="RDQH01000332">
    <property type="protein sequence ID" value="RXH95804.1"/>
    <property type="molecule type" value="Genomic_DNA"/>
</dbReference>
<dbReference type="InterPro" id="IPR044817">
    <property type="entry name" value="SBP-like"/>
</dbReference>
<sequence>MQYKPLLRELKFTLDSLRPRIIQQIGEHNVELGISNEDIVSLQRQMEEGTELVRMLSNRGMWSCYILCSCCNCNKPSYAEQLVELDRSLRILLEILKLQEARDVKEVLVLARKINDKQDELERRLADLLKVQQESGDGGESSGSGAETTPNEQNGENGGQQVAPSGGGVGAAALGAAFGVLFDTVMQVKDKTTMLKRPLGDLKSTLDSVKPLIEEVAECSKVLNLPNEELEDVRIQMEKGAELVSNCSKIRQWTTYKMYEYTNKLLGLDESLQRLLTVLRLQLARDVRETLVSVSNIEAVINQIEGSGVVKLQNEQNEAKGLCEAPAAMGKSAVGLNALSVEGTRDVTETLDPEANIKVGWQKVEESWVAQSKTEHPSRTVGLDAMNMQVGARSMEETSVSDVEPGLKRIQRKEVSKLDAPFRVLGKDVLKDEEDEELDEQVEDHHDRKKKGDESVTGASGDGMAICKADGCAADLSDAKAYNRRHRVCELHSKAPLVIVSGLKRRFCHNCSRFHDRSEFDDTKQSCRRHLPYIERDGTGTQLKDVSGDIDTVISQTERSGAVQSQNDQSEIKGSYEVVEATPPAVGLNVPSVQGTRDSRETLQTSVCREQGIHTELGLKQIQGKDVFDSEPPYAEYKETEYVPPSVTIDMNVLLRGLKRFLLNEEVSAVVLTGPGGSGKTTLAKFFCEDEEVKNIFKNNVFFVHVSENPNLSLMVQTLYQQMGFQIPALQNESIALHWLHQFLMETALHPSVLVLDDVWPGSESLLDKFDEFKTPNYKIMVTSRFEFPAFGFPYYLKPLNAEDEMTLSHHSRAHNIELLDDEDLICVSPPPITFDDEDPITHFPDSSASYLGDGSSHVSTAIRPMDQFHDSSASTLGDKSSYVPKDAGTMFEPDNPVKSKQTYMQQKLELKVSASDKAMKKVMKAVHAIKGVHSTSWDAENQRLTVMGQLDPALIATRLRKIASKTEVISVGPAKEEIKEDKKDKLTERKDDKKARNLTMKEKMEDKNQEKKERSLTVKEKMEFDKRDEEERLLDEEERIIRPRESGNFDPHLQAKILKVVDVSYGGEDGFNQAVKLSAEFLSNVKFIQEHNLLGRHLEEVNHGRR</sequence>
<evidence type="ECO:0000256" key="4">
    <source>
        <dbReference type="PROSITE-ProRule" id="PRU00470"/>
    </source>
</evidence>
<evidence type="ECO:0000256" key="3">
    <source>
        <dbReference type="ARBA" id="ARBA00022833"/>
    </source>
</evidence>
<dbReference type="InterPro" id="IPR036893">
    <property type="entry name" value="SBP_sf"/>
</dbReference>
<evidence type="ECO:0000256" key="2">
    <source>
        <dbReference type="ARBA" id="ARBA00022771"/>
    </source>
</evidence>
<feature type="region of interest" description="Disordered" evidence="5">
    <location>
        <begin position="978"/>
        <end position="1014"/>
    </location>
</feature>
<dbReference type="InterPro" id="IPR008808">
    <property type="entry name" value="Powdery_mildew-R_dom"/>
</dbReference>
<keyword evidence="9" id="KW-1185">Reference proteome</keyword>
<dbReference type="Pfam" id="PF03110">
    <property type="entry name" value="SBP"/>
    <property type="match status" value="1"/>
</dbReference>
<dbReference type="Gene3D" id="3.30.70.100">
    <property type="match status" value="1"/>
</dbReference>
<accession>A0A498JPL6</accession>
<feature type="domain" description="SBP-type" evidence="6">
    <location>
        <begin position="464"/>
        <end position="541"/>
    </location>
</feature>
<dbReference type="InterPro" id="IPR004333">
    <property type="entry name" value="SBP_dom"/>
</dbReference>
<protein>
    <recommendedName>
        <fullName evidence="10">SBP-type domain-containing protein</fullName>
    </recommendedName>
</protein>
<dbReference type="PANTHER" id="PTHR31251">
    <property type="entry name" value="SQUAMOSA PROMOTER-BINDING-LIKE PROTEIN 4"/>
    <property type="match status" value="1"/>
</dbReference>
<keyword evidence="1" id="KW-0479">Metal-binding</keyword>
<dbReference type="Gene3D" id="3.40.50.300">
    <property type="entry name" value="P-loop containing nucleotide triphosphate hydrolases"/>
    <property type="match status" value="1"/>
</dbReference>
<dbReference type="Gene3D" id="4.10.1100.10">
    <property type="entry name" value="Transcription factor, SBP-box domain"/>
    <property type="match status" value="1"/>
</dbReference>
<dbReference type="PROSITE" id="PS51153">
    <property type="entry name" value="RPW8"/>
    <property type="match status" value="1"/>
</dbReference>
<keyword evidence="3" id="KW-0862">Zinc</keyword>
<dbReference type="Pfam" id="PF05659">
    <property type="entry name" value="RPW8"/>
    <property type="match status" value="2"/>
</dbReference>
<evidence type="ECO:0000259" key="6">
    <source>
        <dbReference type="PROSITE" id="PS51141"/>
    </source>
</evidence>
<dbReference type="GO" id="GO:0043531">
    <property type="term" value="F:ADP binding"/>
    <property type="evidence" value="ECO:0007669"/>
    <property type="project" value="InterPro"/>
</dbReference>
<dbReference type="GO" id="GO:0008270">
    <property type="term" value="F:zinc ion binding"/>
    <property type="evidence" value="ECO:0007669"/>
    <property type="project" value="UniProtKB-KW"/>
</dbReference>
<dbReference type="AlphaFoldDB" id="A0A498JPL6"/>
<gene>
    <name evidence="8" type="ORF">DVH24_008304</name>
</gene>
<dbReference type="Gene3D" id="3.30.420.60">
    <property type="entry name" value="eRF1 domain 2"/>
    <property type="match status" value="1"/>
</dbReference>
<keyword evidence="2 4" id="KW-0863">Zinc-finger</keyword>
<feature type="domain" description="RPW8" evidence="7">
    <location>
        <begin position="163"/>
        <end position="313"/>
    </location>
</feature>
<proteinExistence type="predicted"/>
<evidence type="ECO:0000313" key="8">
    <source>
        <dbReference type="EMBL" id="RXH95804.1"/>
    </source>
</evidence>
<feature type="region of interest" description="Disordered" evidence="5">
    <location>
        <begin position="133"/>
        <end position="165"/>
    </location>
</feature>
<evidence type="ECO:0008006" key="10">
    <source>
        <dbReference type="Google" id="ProtNLM"/>
    </source>
</evidence>
<evidence type="ECO:0000256" key="5">
    <source>
        <dbReference type="SAM" id="MobiDB-lite"/>
    </source>
</evidence>
<organism evidence="8 9">
    <name type="scientific">Malus domestica</name>
    <name type="common">Apple</name>
    <name type="synonym">Pyrus malus</name>
    <dbReference type="NCBI Taxonomy" id="3750"/>
    <lineage>
        <taxon>Eukaryota</taxon>
        <taxon>Viridiplantae</taxon>
        <taxon>Streptophyta</taxon>
        <taxon>Embryophyta</taxon>
        <taxon>Tracheophyta</taxon>
        <taxon>Spermatophyta</taxon>
        <taxon>Magnoliopsida</taxon>
        <taxon>eudicotyledons</taxon>
        <taxon>Gunneridae</taxon>
        <taxon>Pentapetalae</taxon>
        <taxon>rosids</taxon>
        <taxon>fabids</taxon>
        <taxon>Rosales</taxon>
        <taxon>Rosaceae</taxon>
        <taxon>Amygdaloideae</taxon>
        <taxon>Maleae</taxon>
        <taxon>Malus</taxon>
    </lineage>
</organism>
<dbReference type="Pfam" id="PF00931">
    <property type="entry name" value="NB-ARC"/>
    <property type="match status" value="1"/>
</dbReference>
<evidence type="ECO:0000256" key="1">
    <source>
        <dbReference type="ARBA" id="ARBA00022723"/>
    </source>
</evidence>
<dbReference type="GO" id="GO:0003677">
    <property type="term" value="F:DNA binding"/>
    <property type="evidence" value="ECO:0007669"/>
    <property type="project" value="InterPro"/>
</dbReference>
<dbReference type="PANTHER" id="PTHR31251:SF226">
    <property type="entry name" value="SQUAMOSA PROMOTER-BINDING-LIKE PROTEIN 6"/>
    <property type="match status" value="1"/>
</dbReference>
<dbReference type="PROSITE" id="PS51141">
    <property type="entry name" value="ZF_SBP"/>
    <property type="match status" value="1"/>
</dbReference>
<evidence type="ECO:0000259" key="7">
    <source>
        <dbReference type="PROSITE" id="PS51153"/>
    </source>
</evidence>
<feature type="compositionally biased region" description="Basic and acidic residues" evidence="5">
    <location>
        <begin position="443"/>
        <end position="454"/>
    </location>
</feature>
<feature type="compositionally biased region" description="Acidic residues" evidence="5">
    <location>
        <begin position="433"/>
        <end position="442"/>
    </location>
</feature>
<dbReference type="GO" id="GO:0005634">
    <property type="term" value="C:nucleus"/>
    <property type="evidence" value="ECO:0007669"/>
    <property type="project" value="InterPro"/>
</dbReference>
<dbReference type="InterPro" id="IPR002182">
    <property type="entry name" value="NB-ARC"/>
</dbReference>
<evidence type="ECO:0000313" key="9">
    <source>
        <dbReference type="Proteomes" id="UP000290289"/>
    </source>
</evidence>
<dbReference type="SUPFAM" id="SSF52540">
    <property type="entry name" value="P-loop containing nucleoside triphosphate hydrolases"/>
    <property type="match status" value="1"/>
</dbReference>
<name>A0A498JPL6_MALDO</name>
<dbReference type="InterPro" id="IPR042226">
    <property type="entry name" value="eFR1_2_sf"/>
</dbReference>
<reference evidence="8 9" key="1">
    <citation type="submission" date="2018-10" db="EMBL/GenBank/DDBJ databases">
        <title>A high-quality apple genome assembly.</title>
        <authorList>
            <person name="Hu J."/>
        </authorList>
    </citation>
    <scope>NUCLEOTIDE SEQUENCE [LARGE SCALE GENOMIC DNA]</scope>
    <source>
        <strain evidence="9">cv. HFTH1</strain>
        <tissue evidence="8">Young leaf</tissue>
    </source>
</reference>
<comment type="caution">
    <text evidence="8">The sequence shown here is derived from an EMBL/GenBank/DDBJ whole genome shotgun (WGS) entry which is preliminary data.</text>
</comment>
<feature type="compositionally biased region" description="Polar residues" evidence="5">
    <location>
        <begin position="146"/>
        <end position="163"/>
    </location>
</feature>
<dbReference type="InterPro" id="IPR027417">
    <property type="entry name" value="P-loop_NTPase"/>
</dbReference>